<dbReference type="KEGG" id="pus:CKA81_06560"/>
<organism evidence="1 2">
    <name type="scientific">Pollutimonas thiosulfatoxidans</name>
    <dbReference type="NCBI Taxonomy" id="2028345"/>
    <lineage>
        <taxon>Bacteria</taxon>
        <taxon>Pseudomonadati</taxon>
        <taxon>Pseudomonadota</taxon>
        <taxon>Betaproteobacteria</taxon>
        <taxon>Burkholderiales</taxon>
        <taxon>Alcaligenaceae</taxon>
        <taxon>Pollutimonas</taxon>
    </lineage>
</organism>
<dbReference type="AlphaFoldDB" id="A0A410GB68"/>
<gene>
    <name evidence="1" type="ORF">CKA81_06560</name>
</gene>
<reference evidence="1 2" key="1">
    <citation type="submission" date="2017-08" db="EMBL/GenBank/DDBJ databases">
        <authorList>
            <person name="Park S.-J."/>
            <person name="Kim H."/>
        </authorList>
    </citation>
    <scope>NUCLEOTIDE SEQUENCE [LARGE SCALE GENOMIC DNA]</scope>
    <source>
        <strain evidence="2">ye3</strain>
    </source>
</reference>
<dbReference type="RefSeq" id="WP_128354583.1">
    <property type="nucleotide sequence ID" value="NZ_CP022987.1"/>
</dbReference>
<dbReference type="EMBL" id="CP022987">
    <property type="protein sequence ID" value="QAA93537.1"/>
    <property type="molecule type" value="Genomic_DNA"/>
</dbReference>
<accession>A0A410GB68</accession>
<protein>
    <recommendedName>
        <fullName evidence="3">DUF2889 domain-containing protein</fullName>
    </recommendedName>
</protein>
<dbReference type="OrthoDB" id="6862397at2"/>
<evidence type="ECO:0000313" key="1">
    <source>
        <dbReference type="EMBL" id="QAA93537.1"/>
    </source>
</evidence>
<name>A0A410GB68_9BURK</name>
<dbReference type="Proteomes" id="UP000283474">
    <property type="component" value="Chromosome"/>
</dbReference>
<dbReference type="Pfam" id="PF11136">
    <property type="entry name" value="DUF2889"/>
    <property type="match status" value="1"/>
</dbReference>
<evidence type="ECO:0008006" key="3">
    <source>
        <dbReference type="Google" id="ProtNLM"/>
    </source>
</evidence>
<proteinExistence type="predicted"/>
<sequence length="196" mass="22438">MPLPPPDQPREPLHTRTIRVDSFAREDGQWDLEAELVDVKAYDFPTRHGQIKQAGSPIHHMHLRVTINDQFTITAAVADYDAAPYGEHCMQIAPDYRDLVGMNLLRNFRQAVKDRYARTAGCTHMSELAFVLPTVAVQTMANRRRKEQEQVKAGGRPKRPFQLEGCHALSLDSEVVREYYPEWYAAPINPSLRTDR</sequence>
<keyword evidence="2" id="KW-1185">Reference proteome</keyword>
<dbReference type="InterPro" id="IPR021312">
    <property type="entry name" value="DUF2889"/>
</dbReference>
<evidence type="ECO:0000313" key="2">
    <source>
        <dbReference type="Proteomes" id="UP000283474"/>
    </source>
</evidence>